<proteinExistence type="predicted"/>
<sequence length="150" mass="18485">MHVAEFLNRTNRRNRNTQIECRVERKLGEYAEDLDRRRHLLAHLLHSEEQQLYEELAELQQAQTDLAQNKRIEWIQMALMRDEAAERQLLEQKQLQREIENSEEHRHEETRQILLATKEAQLYQIEERKERRRRAAQMEAIWHQNEYKFI</sequence>
<evidence type="ECO:0000256" key="1">
    <source>
        <dbReference type="SAM" id="Coils"/>
    </source>
</evidence>
<keyword evidence="3" id="KW-1185">Reference proteome</keyword>
<comment type="caution">
    <text evidence="2">The sequence shown here is derived from an EMBL/GenBank/DDBJ whole genome shotgun (WGS) entry which is preliminary data.</text>
</comment>
<evidence type="ECO:0000313" key="3">
    <source>
        <dbReference type="Proteomes" id="UP000295192"/>
    </source>
</evidence>
<accession>A0A484BPX5</accession>
<gene>
    <name evidence="2" type="ORF">AWZ03_002782</name>
</gene>
<dbReference type="STRING" id="7232.A0A484BPX5"/>
<feature type="coiled-coil region" evidence="1">
    <location>
        <begin position="42"/>
        <end position="112"/>
    </location>
</feature>
<dbReference type="KEGG" id="dnv:108655226"/>
<keyword evidence="1" id="KW-0175">Coiled coil</keyword>
<protein>
    <submittedName>
        <fullName evidence="2">Uncharacterized protein</fullName>
    </submittedName>
</protein>
<dbReference type="AlphaFoldDB" id="A0A484BPX5"/>
<evidence type="ECO:0000313" key="2">
    <source>
        <dbReference type="EMBL" id="TDG50793.1"/>
    </source>
</evidence>
<dbReference type="EMBL" id="LSRL02000013">
    <property type="protein sequence ID" value="TDG50793.1"/>
    <property type="molecule type" value="Genomic_DNA"/>
</dbReference>
<reference evidence="2 3" key="1">
    <citation type="journal article" date="2019" name="J. Hered.">
        <title>An Improved Genome Assembly for Drosophila navojoa, the Basal Species in the mojavensis Cluster.</title>
        <authorList>
            <person name="Vanderlinde T."/>
            <person name="Dupim E.G."/>
            <person name="Nazario-Yepiz N.O."/>
            <person name="Carvalho A.B."/>
        </authorList>
    </citation>
    <scope>NUCLEOTIDE SEQUENCE [LARGE SCALE GENOMIC DNA]</scope>
    <source>
        <strain evidence="2">Navoj_Jal97</strain>
        <tissue evidence="2">Whole organism</tissue>
    </source>
</reference>
<dbReference type="Proteomes" id="UP000295192">
    <property type="component" value="Unassembled WGS sequence"/>
</dbReference>
<dbReference type="OMA" id="RIEWIQM"/>
<organism evidence="2 3">
    <name type="scientific">Drosophila navojoa</name>
    <name type="common">Fruit fly</name>
    <dbReference type="NCBI Taxonomy" id="7232"/>
    <lineage>
        <taxon>Eukaryota</taxon>
        <taxon>Metazoa</taxon>
        <taxon>Ecdysozoa</taxon>
        <taxon>Arthropoda</taxon>
        <taxon>Hexapoda</taxon>
        <taxon>Insecta</taxon>
        <taxon>Pterygota</taxon>
        <taxon>Neoptera</taxon>
        <taxon>Endopterygota</taxon>
        <taxon>Diptera</taxon>
        <taxon>Brachycera</taxon>
        <taxon>Muscomorpha</taxon>
        <taxon>Ephydroidea</taxon>
        <taxon>Drosophilidae</taxon>
        <taxon>Drosophila</taxon>
    </lineage>
</organism>
<name>A0A484BPX5_DRONA</name>